<accession>A0AAV1QJI9</accession>
<dbReference type="AlphaFoldDB" id="A0AAV1QJI9"/>
<name>A0AAV1QJI9_SCOSC</name>
<dbReference type="Proteomes" id="UP001314229">
    <property type="component" value="Unassembled WGS sequence"/>
</dbReference>
<gene>
    <name evidence="1" type="ORF">FSCOSCO3_A030098</name>
</gene>
<evidence type="ECO:0000313" key="1">
    <source>
        <dbReference type="EMBL" id="CAK6983724.1"/>
    </source>
</evidence>
<dbReference type="EMBL" id="CAWUFR010001432">
    <property type="protein sequence ID" value="CAK6983724.1"/>
    <property type="molecule type" value="Genomic_DNA"/>
</dbReference>
<comment type="caution">
    <text evidence="1">The sequence shown here is derived from an EMBL/GenBank/DDBJ whole genome shotgun (WGS) entry which is preliminary data.</text>
</comment>
<sequence length="69" mass="7754">MSSEVLVSWPHFDSRAVAQGVLEKEAPVEPEVPQPSLGSATAGYHSAKYTYLRSLRPNMELCRDEHQLR</sequence>
<keyword evidence="2" id="KW-1185">Reference proteome</keyword>
<reference evidence="1 2" key="1">
    <citation type="submission" date="2024-01" db="EMBL/GenBank/DDBJ databases">
        <authorList>
            <person name="Alioto T."/>
            <person name="Alioto T."/>
            <person name="Gomez Garrido J."/>
        </authorList>
    </citation>
    <scope>NUCLEOTIDE SEQUENCE [LARGE SCALE GENOMIC DNA]</scope>
</reference>
<evidence type="ECO:0000313" key="2">
    <source>
        <dbReference type="Proteomes" id="UP001314229"/>
    </source>
</evidence>
<proteinExistence type="predicted"/>
<organism evidence="1 2">
    <name type="scientific">Scomber scombrus</name>
    <name type="common">Atlantic mackerel</name>
    <name type="synonym">Scomber vernalis</name>
    <dbReference type="NCBI Taxonomy" id="13677"/>
    <lineage>
        <taxon>Eukaryota</taxon>
        <taxon>Metazoa</taxon>
        <taxon>Chordata</taxon>
        <taxon>Craniata</taxon>
        <taxon>Vertebrata</taxon>
        <taxon>Euteleostomi</taxon>
        <taxon>Actinopterygii</taxon>
        <taxon>Neopterygii</taxon>
        <taxon>Teleostei</taxon>
        <taxon>Neoteleostei</taxon>
        <taxon>Acanthomorphata</taxon>
        <taxon>Pelagiaria</taxon>
        <taxon>Scombriformes</taxon>
        <taxon>Scombridae</taxon>
        <taxon>Scomber</taxon>
    </lineage>
</organism>
<protein>
    <submittedName>
        <fullName evidence="1">Tektin-4 isoform X2</fullName>
    </submittedName>
</protein>